<dbReference type="InterPro" id="IPR022041">
    <property type="entry name" value="Methyltransf_FA"/>
</dbReference>
<proteinExistence type="predicted"/>
<evidence type="ECO:0000259" key="2">
    <source>
        <dbReference type="Pfam" id="PF12248"/>
    </source>
</evidence>
<feature type="chain" id="PRO_5004577783" description="Farnesoic acid O-methyl transferase domain-containing protein" evidence="1">
    <location>
        <begin position="22"/>
        <end position="255"/>
    </location>
</feature>
<feature type="domain" description="Farnesoic acid O-methyl transferase" evidence="2">
    <location>
        <begin position="45"/>
        <end position="191"/>
    </location>
</feature>
<dbReference type="Pfam" id="PF12248">
    <property type="entry name" value="Methyltransf_FA"/>
    <property type="match status" value="1"/>
</dbReference>
<organism evidence="3 4">
    <name type="scientific">Megaselia scalaris</name>
    <name type="common">Humpbacked fly</name>
    <name type="synonym">Phora scalaris</name>
    <dbReference type="NCBI Taxonomy" id="36166"/>
    <lineage>
        <taxon>Eukaryota</taxon>
        <taxon>Metazoa</taxon>
        <taxon>Ecdysozoa</taxon>
        <taxon>Arthropoda</taxon>
        <taxon>Hexapoda</taxon>
        <taxon>Insecta</taxon>
        <taxon>Pterygota</taxon>
        <taxon>Neoptera</taxon>
        <taxon>Endopterygota</taxon>
        <taxon>Diptera</taxon>
        <taxon>Brachycera</taxon>
        <taxon>Muscomorpha</taxon>
        <taxon>Platypezoidea</taxon>
        <taxon>Phoridae</taxon>
        <taxon>Megaseliini</taxon>
        <taxon>Megaselia</taxon>
    </lineage>
</organism>
<keyword evidence="1" id="KW-0732">Signal</keyword>
<feature type="signal peptide" evidence="1">
    <location>
        <begin position="1"/>
        <end position="21"/>
    </location>
</feature>
<reference evidence="3" key="2">
    <citation type="submission" date="2015-06" db="UniProtKB">
        <authorList>
            <consortium name="EnsemblMetazoa"/>
        </authorList>
    </citation>
    <scope>IDENTIFICATION</scope>
</reference>
<keyword evidence="4" id="KW-1185">Reference proteome</keyword>
<dbReference type="AlphaFoldDB" id="T1H0F3"/>
<evidence type="ECO:0000313" key="4">
    <source>
        <dbReference type="Proteomes" id="UP000015102"/>
    </source>
</evidence>
<dbReference type="Proteomes" id="UP000015102">
    <property type="component" value="Unassembled WGS sequence"/>
</dbReference>
<reference evidence="4" key="1">
    <citation type="submission" date="2013-02" db="EMBL/GenBank/DDBJ databases">
        <authorList>
            <person name="Hughes D."/>
        </authorList>
    </citation>
    <scope>NUCLEOTIDE SEQUENCE</scope>
    <source>
        <strain>Durham</strain>
        <strain evidence="4">NC isolate 2 -- Noor lab</strain>
    </source>
</reference>
<name>T1H0F3_MEGSC</name>
<dbReference type="EMBL" id="CAQQ02373947">
    <property type="status" value="NOT_ANNOTATED_CDS"/>
    <property type="molecule type" value="Genomic_DNA"/>
</dbReference>
<evidence type="ECO:0000256" key="1">
    <source>
        <dbReference type="SAM" id="SignalP"/>
    </source>
</evidence>
<dbReference type="HOGENOM" id="CLU_1091043_0_0_1"/>
<evidence type="ECO:0000313" key="3">
    <source>
        <dbReference type="EnsemblMetazoa" id="MESCA009629-PA"/>
    </source>
</evidence>
<dbReference type="EnsemblMetazoa" id="MESCA009629-RA">
    <property type="protein sequence ID" value="MESCA009629-PA"/>
    <property type="gene ID" value="MESCA009629"/>
</dbReference>
<sequence>MAVLQIAFVVLLSCLVSTVLSYDKDIKVADLSACSEVIFDEGAKYFITQHIDRFKYNSARPDEWLRMRMYYMGADGPHIGFSERARLDEERALILAIGYPTFNQSNFYMRHANYLSKTDQRKTISHTTNIFHKIFFSQLDFVFTRDGELSVSTPGEPNPFASFKSNNDFKDLYVHFAVMKGEIGRILYDCPQGFSFSNHYMNRQPMETNLVIRLKLDGVGLKKASPDLDYGNVYVGDNEGLDDDESRNYLLKFKV</sequence>
<protein>
    <recommendedName>
        <fullName evidence="2">Farnesoic acid O-methyl transferase domain-containing protein</fullName>
    </recommendedName>
</protein>
<accession>T1H0F3</accession>